<accession>A0ABV8T6J7</accession>
<evidence type="ECO:0000313" key="2">
    <source>
        <dbReference type="EMBL" id="MFC4326249.1"/>
    </source>
</evidence>
<dbReference type="RefSeq" id="WP_381736334.1">
    <property type="nucleotide sequence ID" value="NZ_JBHSDP010000002.1"/>
</dbReference>
<sequence length="157" mass="16329">MSKRVTGTALAIVALTGLGLAGPVTAHATTSDPAARPGGATDHVAVGTAGPRAAGACWDAGMKVDLEVIPHEAYYCRNTAPTAVYGGPNYLNQVGTLNTSTSWFVCRDDGGAPNGETGPHPTRWLYVVADSPHGKIGWVPDKHIISETDPVEPCWQP</sequence>
<evidence type="ECO:0000256" key="1">
    <source>
        <dbReference type="SAM" id="SignalP"/>
    </source>
</evidence>
<organism evidence="2 3">
    <name type="scientific">Streptomyces andamanensis</name>
    <dbReference type="NCBI Taxonomy" id="1565035"/>
    <lineage>
        <taxon>Bacteria</taxon>
        <taxon>Bacillati</taxon>
        <taxon>Actinomycetota</taxon>
        <taxon>Actinomycetes</taxon>
        <taxon>Kitasatosporales</taxon>
        <taxon>Streptomycetaceae</taxon>
        <taxon>Streptomyces</taxon>
    </lineage>
</organism>
<gene>
    <name evidence="2" type="ORF">ACFPC0_00075</name>
</gene>
<dbReference type="EMBL" id="JBHSDP010000002">
    <property type="protein sequence ID" value="MFC4326249.1"/>
    <property type="molecule type" value="Genomic_DNA"/>
</dbReference>
<keyword evidence="1" id="KW-0732">Signal</keyword>
<keyword evidence="3" id="KW-1185">Reference proteome</keyword>
<comment type="caution">
    <text evidence="2">The sequence shown here is derived from an EMBL/GenBank/DDBJ whole genome shotgun (WGS) entry which is preliminary data.</text>
</comment>
<proteinExistence type="predicted"/>
<name>A0ABV8T6J7_9ACTN</name>
<evidence type="ECO:0008006" key="4">
    <source>
        <dbReference type="Google" id="ProtNLM"/>
    </source>
</evidence>
<protein>
    <recommendedName>
        <fullName evidence="4">SH3 domain-containing protein</fullName>
    </recommendedName>
</protein>
<feature type="chain" id="PRO_5046280423" description="SH3 domain-containing protein" evidence="1">
    <location>
        <begin position="27"/>
        <end position="157"/>
    </location>
</feature>
<dbReference type="Proteomes" id="UP001595824">
    <property type="component" value="Unassembled WGS sequence"/>
</dbReference>
<evidence type="ECO:0000313" key="3">
    <source>
        <dbReference type="Proteomes" id="UP001595824"/>
    </source>
</evidence>
<reference evidence="3" key="1">
    <citation type="journal article" date="2019" name="Int. J. Syst. Evol. Microbiol.">
        <title>The Global Catalogue of Microorganisms (GCM) 10K type strain sequencing project: providing services to taxonomists for standard genome sequencing and annotation.</title>
        <authorList>
            <consortium name="The Broad Institute Genomics Platform"/>
            <consortium name="The Broad Institute Genome Sequencing Center for Infectious Disease"/>
            <person name="Wu L."/>
            <person name="Ma J."/>
        </authorList>
    </citation>
    <scope>NUCLEOTIDE SEQUENCE [LARGE SCALE GENOMIC DNA]</scope>
    <source>
        <strain evidence="3">PCU 347</strain>
    </source>
</reference>
<feature type="signal peptide" evidence="1">
    <location>
        <begin position="1"/>
        <end position="26"/>
    </location>
</feature>